<keyword evidence="2 4" id="KW-0560">Oxidoreductase</keyword>
<dbReference type="FunFam" id="3.40.605.10:FF:000007">
    <property type="entry name" value="NAD/NADP-dependent betaine aldehyde dehydrogenase"/>
    <property type="match status" value="1"/>
</dbReference>
<dbReference type="SUPFAM" id="SSF53720">
    <property type="entry name" value="ALDH-like"/>
    <property type="match status" value="1"/>
</dbReference>
<dbReference type="InterPro" id="IPR016163">
    <property type="entry name" value="Ald_DH_C"/>
</dbReference>
<evidence type="ECO:0000256" key="2">
    <source>
        <dbReference type="ARBA" id="ARBA00023002"/>
    </source>
</evidence>
<dbReference type="FunFam" id="3.40.309.10:FF:000009">
    <property type="entry name" value="Aldehyde dehydrogenase A"/>
    <property type="match status" value="1"/>
</dbReference>
<accession>A0A1G7M0B8</accession>
<dbReference type="NCBIfam" id="NF007497">
    <property type="entry name" value="PRK10090.1"/>
    <property type="match status" value="1"/>
</dbReference>
<dbReference type="InterPro" id="IPR016161">
    <property type="entry name" value="Ald_DH/histidinol_DH"/>
</dbReference>
<dbReference type="OrthoDB" id="9762913at2"/>
<evidence type="ECO:0000256" key="3">
    <source>
        <dbReference type="PROSITE-ProRule" id="PRU10007"/>
    </source>
</evidence>
<dbReference type="Gene3D" id="3.40.605.10">
    <property type="entry name" value="Aldehyde Dehydrogenase, Chain A, domain 1"/>
    <property type="match status" value="1"/>
</dbReference>
<dbReference type="PROSITE" id="PS00687">
    <property type="entry name" value="ALDEHYDE_DEHYDR_GLU"/>
    <property type="match status" value="1"/>
</dbReference>
<gene>
    <name evidence="6" type="ORF">SAMN05192586_10780</name>
</gene>
<dbReference type="GO" id="GO:0016620">
    <property type="term" value="F:oxidoreductase activity, acting on the aldehyde or oxo group of donors, NAD or NADP as acceptor"/>
    <property type="evidence" value="ECO:0007669"/>
    <property type="project" value="InterPro"/>
</dbReference>
<dbReference type="EMBL" id="FNBX01000007">
    <property type="protein sequence ID" value="SDF54639.1"/>
    <property type="molecule type" value="Genomic_DNA"/>
</dbReference>
<comment type="similarity">
    <text evidence="1 4">Belongs to the aldehyde dehydrogenase family.</text>
</comment>
<dbReference type="Proteomes" id="UP000199355">
    <property type="component" value="Unassembled WGS sequence"/>
</dbReference>
<name>A0A1G7M0B8_9BACT</name>
<feature type="active site" evidence="3">
    <location>
        <position position="248"/>
    </location>
</feature>
<feature type="domain" description="Aldehyde dehydrogenase" evidence="5">
    <location>
        <begin position="19"/>
        <end position="471"/>
    </location>
</feature>
<keyword evidence="7" id="KW-1185">Reference proteome</keyword>
<dbReference type="STRING" id="571438.SAMN05192586_10780"/>
<dbReference type="InterPro" id="IPR015590">
    <property type="entry name" value="Aldehyde_DH_dom"/>
</dbReference>
<evidence type="ECO:0000256" key="4">
    <source>
        <dbReference type="RuleBase" id="RU003345"/>
    </source>
</evidence>
<evidence type="ECO:0000256" key="1">
    <source>
        <dbReference type="ARBA" id="ARBA00009986"/>
    </source>
</evidence>
<dbReference type="Pfam" id="PF00171">
    <property type="entry name" value="Aldedh"/>
    <property type="match status" value="1"/>
</dbReference>
<dbReference type="PANTHER" id="PTHR11699">
    <property type="entry name" value="ALDEHYDE DEHYDROGENASE-RELATED"/>
    <property type="match status" value="1"/>
</dbReference>
<reference evidence="7" key="1">
    <citation type="submission" date="2016-10" db="EMBL/GenBank/DDBJ databases">
        <authorList>
            <person name="Varghese N."/>
            <person name="Submissions S."/>
        </authorList>
    </citation>
    <scope>NUCLEOTIDE SEQUENCE [LARGE SCALE GENOMIC DNA]</scope>
    <source>
        <strain evidence="7">KHC7</strain>
    </source>
</reference>
<proteinExistence type="inferred from homology"/>
<organism evidence="6 7">
    <name type="scientific">Desulfovibrio legallii</name>
    <dbReference type="NCBI Taxonomy" id="571438"/>
    <lineage>
        <taxon>Bacteria</taxon>
        <taxon>Pseudomonadati</taxon>
        <taxon>Thermodesulfobacteriota</taxon>
        <taxon>Desulfovibrionia</taxon>
        <taxon>Desulfovibrionales</taxon>
        <taxon>Desulfovibrionaceae</taxon>
        <taxon>Desulfovibrio</taxon>
    </lineage>
</organism>
<evidence type="ECO:0000313" key="6">
    <source>
        <dbReference type="EMBL" id="SDF54639.1"/>
    </source>
</evidence>
<evidence type="ECO:0000313" key="7">
    <source>
        <dbReference type="Proteomes" id="UP000199355"/>
    </source>
</evidence>
<evidence type="ECO:0000259" key="5">
    <source>
        <dbReference type="Pfam" id="PF00171"/>
    </source>
</evidence>
<protein>
    <submittedName>
        <fullName evidence="6">Lactaldehyde dehydrogenase</fullName>
    </submittedName>
</protein>
<dbReference type="AlphaFoldDB" id="A0A1G7M0B8"/>
<dbReference type="InterPro" id="IPR016162">
    <property type="entry name" value="Ald_DH_N"/>
</dbReference>
<dbReference type="InterPro" id="IPR029510">
    <property type="entry name" value="Ald_DH_CS_GLU"/>
</dbReference>
<sequence length="477" mass="51595">MRTYQQFINGKLVSRPGQGMIEVENPSTGKIMAQTPNGGREDALEALEAAHKAQEAWAAQPAAARGAYLKQMAALVRKHRTELARLLAEEQAKTLPLAYAEIDGTAEYFDYYAGWSRIYEGEIIQSDRQRENILLYRQPIGVVAGICPWNFPFFVMARKVAPSLLTGCTAVIKPSSIAPVTVMEFAKMVAELDLPAGVLNFVTGGGSTLGEALSSSPLVDMVTLTGSVEAGQRIIAASAANVTKVSLELGGKAPVIVCADADLDLAVRGVTASRTIFSGQVCNCAERLYVQDSIAEQFADKLAEAFAKVRLGDPFDEPAPDMCSQISAEHLEKIDGMVKRAKADGAETITGGAPLSRGAGYFYAPTLLGNCRQDMEIVRKEVFGPVLPMLTFHTLDEAIAMANDCEYGLTSSIFTTKLTNTLEAVNRLKFGETYVNREHFEAMQGFHAGWRKSGIGGADGKHGLMEYLQTHVAYIDY</sequence>
<dbReference type="RefSeq" id="WP_092153444.1">
    <property type="nucleotide sequence ID" value="NZ_FNBX01000007.1"/>
</dbReference>
<dbReference type="CDD" id="cd07088">
    <property type="entry name" value="ALDH_LactADH-AldA"/>
    <property type="match status" value="1"/>
</dbReference>
<dbReference type="Gene3D" id="3.40.309.10">
    <property type="entry name" value="Aldehyde Dehydrogenase, Chain A, domain 2"/>
    <property type="match status" value="1"/>
</dbReference>